<dbReference type="InterPro" id="IPR013148">
    <property type="entry name" value="Glyco_hydro_32_N"/>
</dbReference>
<comment type="similarity">
    <text evidence="1 4">Belongs to the glycosyl hydrolase 32 family.</text>
</comment>
<dbReference type="SUPFAM" id="SSF49899">
    <property type="entry name" value="Concanavalin A-like lectins/glucanases"/>
    <property type="match status" value="1"/>
</dbReference>
<dbReference type="Pfam" id="PF16352">
    <property type="entry name" value="DUF4980"/>
    <property type="match status" value="1"/>
</dbReference>
<evidence type="ECO:0000256" key="2">
    <source>
        <dbReference type="ARBA" id="ARBA00022801"/>
    </source>
</evidence>
<evidence type="ECO:0000256" key="5">
    <source>
        <dbReference type="SAM" id="SignalP"/>
    </source>
</evidence>
<dbReference type="InterPro" id="IPR013320">
    <property type="entry name" value="ConA-like_dom_sf"/>
</dbReference>
<dbReference type="Gene3D" id="2.60.120.560">
    <property type="entry name" value="Exo-inulinase, domain 1"/>
    <property type="match status" value="1"/>
</dbReference>
<keyword evidence="2 4" id="KW-0378">Hydrolase</keyword>
<protein>
    <recommendedName>
        <fullName evidence="11">Glycoside hydrolase family 32 protein</fullName>
    </recommendedName>
</protein>
<feature type="domain" description="DUF4980" evidence="8">
    <location>
        <begin position="46"/>
        <end position="119"/>
    </location>
</feature>
<reference evidence="10" key="1">
    <citation type="journal article" date="2019" name="Int. J. Syst. Evol. Microbiol.">
        <title>The Global Catalogue of Microorganisms (GCM) 10K type strain sequencing project: providing services to taxonomists for standard genome sequencing and annotation.</title>
        <authorList>
            <consortium name="The Broad Institute Genomics Platform"/>
            <consortium name="The Broad Institute Genome Sequencing Center for Infectious Disease"/>
            <person name="Wu L."/>
            <person name="Ma J."/>
        </authorList>
    </citation>
    <scope>NUCLEOTIDE SEQUENCE [LARGE SCALE GENOMIC DNA]</scope>
    <source>
        <strain evidence="10">JCM 18200</strain>
    </source>
</reference>
<dbReference type="Proteomes" id="UP001501411">
    <property type="component" value="Unassembled WGS sequence"/>
</dbReference>
<evidence type="ECO:0000256" key="3">
    <source>
        <dbReference type="ARBA" id="ARBA00023295"/>
    </source>
</evidence>
<dbReference type="CDD" id="cd18622">
    <property type="entry name" value="GH32_Inu-like"/>
    <property type="match status" value="1"/>
</dbReference>
<proteinExistence type="inferred from homology"/>
<keyword evidence="10" id="KW-1185">Reference proteome</keyword>
<organism evidence="9 10">
    <name type="scientific">Olivibacter ginsenosidimutans</name>
    <dbReference type="NCBI Taxonomy" id="1176537"/>
    <lineage>
        <taxon>Bacteria</taxon>
        <taxon>Pseudomonadati</taxon>
        <taxon>Bacteroidota</taxon>
        <taxon>Sphingobacteriia</taxon>
        <taxon>Sphingobacteriales</taxon>
        <taxon>Sphingobacteriaceae</taxon>
        <taxon>Olivibacter</taxon>
    </lineage>
</organism>
<dbReference type="RefSeq" id="WP_345234946.1">
    <property type="nucleotide sequence ID" value="NZ_BAABIQ010000044.1"/>
</dbReference>
<dbReference type="InterPro" id="IPR023296">
    <property type="entry name" value="Glyco_hydro_beta-prop_sf"/>
</dbReference>
<sequence length="579" mass="65144">MKKNKWIKLAIMATLPMASTLALPAKPVILAGQKIVINDRNDAPVKTITAEKKWLLLPVKNGAPKQKIEIRVQGKPVRAFDIELAKGQPDWYAYLDISTWKGQQLEITSNDEKAVSADLDAIKQEDRELDAQQSYHEPNRGLFHFSPKRGWNNDPNGLVYYKGEYHLFFQHNPYGVQWGNMHWGHAVSKDLIHWTEVGEALYPDSYGTMFSGSGVVDVDNTSGLGTTSNPPMVVFYTAGEQSWTQGMAYSTDGRKFTKFDRPVVPNIKRDNRDPKVIWYAPGKHWVMVVWVPEANDQHSMHFLTSTNLKDWKEASVLKGGIGNDRYLFECPEFFELPVEGTQEKKWILTGANSQYAIGSFDGQTFVPEIERLNGQRGRDFYASQTYNNEPNGRRIEIGWWRTHTDGNGSKFNQSMSIPLELKLVQTPKGPRLSRTPIKELNNLRENHQNVSAVNLKNGQLFTAKGADAEALEIRTTLTPSNASSIHITVRGVDIFYNVAEQELSVDGVSARAELSDKGKLDLILYVDRTGLEIFADQGLLFMPINKNIPAENKGLTLKATGGDAQCDQLNVYTLKSIWP</sequence>
<dbReference type="Pfam" id="PF00251">
    <property type="entry name" value="Glyco_hydro_32N"/>
    <property type="match status" value="1"/>
</dbReference>
<dbReference type="PANTHER" id="PTHR42800">
    <property type="entry name" value="EXOINULINASE INUD (AFU_ORTHOLOGUE AFUA_5G00480)"/>
    <property type="match status" value="1"/>
</dbReference>
<feature type="chain" id="PRO_5046769597" description="Glycoside hydrolase family 32 protein" evidence="5">
    <location>
        <begin position="25"/>
        <end position="579"/>
    </location>
</feature>
<evidence type="ECO:0000313" key="9">
    <source>
        <dbReference type="EMBL" id="GAA4807143.1"/>
    </source>
</evidence>
<evidence type="ECO:0000256" key="1">
    <source>
        <dbReference type="ARBA" id="ARBA00009902"/>
    </source>
</evidence>
<gene>
    <name evidence="9" type="ORF">GCM10023231_40410</name>
</gene>
<dbReference type="Pfam" id="PF08244">
    <property type="entry name" value="Glyco_hydro_32C"/>
    <property type="match status" value="1"/>
</dbReference>
<evidence type="ECO:0000259" key="6">
    <source>
        <dbReference type="Pfam" id="PF00251"/>
    </source>
</evidence>
<dbReference type="EMBL" id="BAABIQ010000044">
    <property type="protein sequence ID" value="GAA4807143.1"/>
    <property type="molecule type" value="Genomic_DNA"/>
</dbReference>
<dbReference type="InterPro" id="IPR001362">
    <property type="entry name" value="Glyco_hydro_32"/>
</dbReference>
<name>A0ABP9CAU7_9SPHI</name>
<dbReference type="SUPFAM" id="SSF75005">
    <property type="entry name" value="Arabinanase/levansucrase/invertase"/>
    <property type="match status" value="1"/>
</dbReference>
<feature type="domain" description="Glycosyl hydrolase family 32 C-terminal" evidence="7">
    <location>
        <begin position="439"/>
        <end position="572"/>
    </location>
</feature>
<evidence type="ECO:0000256" key="4">
    <source>
        <dbReference type="RuleBase" id="RU362110"/>
    </source>
</evidence>
<dbReference type="PANTHER" id="PTHR42800:SF1">
    <property type="entry name" value="EXOINULINASE INUD (AFU_ORTHOLOGUE AFUA_5G00480)"/>
    <property type="match status" value="1"/>
</dbReference>
<comment type="caution">
    <text evidence="9">The sequence shown here is derived from an EMBL/GenBank/DDBJ whole genome shotgun (WGS) entry which is preliminary data.</text>
</comment>
<evidence type="ECO:0000313" key="10">
    <source>
        <dbReference type="Proteomes" id="UP001501411"/>
    </source>
</evidence>
<feature type="signal peptide" evidence="5">
    <location>
        <begin position="1"/>
        <end position="24"/>
    </location>
</feature>
<keyword evidence="5" id="KW-0732">Signal</keyword>
<feature type="domain" description="Glycosyl hydrolase family 32 N-terminal" evidence="6">
    <location>
        <begin position="144"/>
        <end position="428"/>
    </location>
</feature>
<dbReference type="InterPro" id="IPR013189">
    <property type="entry name" value="Glyco_hydro_32_C"/>
</dbReference>
<accession>A0ABP9CAU7</accession>
<dbReference type="InterPro" id="IPR032313">
    <property type="entry name" value="DUF4980"/>
</dbReference>
<dbReference type="SMART" id="SM00640">
    <property type="entry name" value="Glyco_32"/>
    <property type="match status" value="1"/>
</dbReference>
<evidence type="ECO:0008006" key="11">
    <source>
        <dbReference type="Google" id="ProtNLM"/>
    </source>
</evidence>
<dbReference type="Gene3D" id="2.115.10.20">
    <property type="entry name" value="Glycosyl hydrolase domain, family 43"/>
    <property type="match status" value="1"/>
</dbReference>
<evidence type="ECO:0000259" key="7">
    <source>
        <dbReference type="Pfam" id="PF08244"/>
    </source>
</evidence>
<evidence type="ECO:0000259" key="8">
    <source>
        <dbReference type="Pfam" id="PF16352"/>
    </source>
</evidence>
<keyword evidence="3 4" id="KW-0326">Glycosidase</keyword>